<evidence type="ECO:0000256" key="2">
    <source>
        <dbReference type="ARBA" id="ARBA00022723"/>
    </source>
</evidence>
<comment type="similarity">
    <text evidence="1">Belongs to the glycosyl hydrolase 38 family.</text>
</comment>
<dbReference type="GO" id="GO:0009313">
    <property type="term" value="P:oligosaccharide catabolic process"/>
    <property type="evidence" value="ECO:0007669"/>
    <property type="project" value="TreeGrafter"/>
</dbReference>
<dbReference type="Gene3D" id="2.70.98.30">
    <property type="entry name" value="Golgi alpha-mannosidase II, domain 4"/>
    <property type="match status" value="1"/>
</dbReference>
<dbReference type="InterPro" id="IPR037094">
    <property type="entry name" value="Glyco_hydro_38_cen_sf"/>
</dbReference>
<keyword evidence="2" id="KW-0479">Metal-binding</keyword>
<dbReference type="CDD" id="cd10789">
    <property type="entry name" value="GH38N_AMII_ER_cytosolic"/>
    <property type="match status" value="1"/>
</dbReference>
<dbReference type="InterPro" id="IPR011013">
    <property type="entry name" value="Gal_mutarotase_sf_dom"/>
</dbReference>
<dbReference type="InterPro" id="IPR015341">
    <property type="entry name" value="Glyco_hydro_38_cen"/>
</dbReference>
<dbReference type="GO" id="GO:0030246">
    <property type="term" value="F:carbohydrate binding"/>
    <property type="evidence" value="ECO:0007669"/>
    <property type="project" value="InterPro"/>
</dbReference>
<feature type="domain" description="Glycoside hydrolase family 38 central" evidence="5">
    <location>
        <begin position="568"/>
        <end position="645"/>
    </location>
</feature>
<dbReference type="Pfam" id="PF09261">
    <property type="entry name" value="Alpha-mann_mid"/>
    <property type="match status" value="1"/>
</dbReference>
<dbReference type="SUPFAM" id="SSF49785">
    <property type="entry name" value="Galactose-binding domain-like"/>
    <property type="match status" value="1"/>
</dbReference>
<accession>A0A1H5ZD69</accession>
<sequence>MRHDSAPINGSISSVRTFVTAAALALVVASVSAQSFTPVREVKNLSQPAKDTLNTLASLDALPATDWKFHAGDVPHGESVTLDDSKWETVKAPYTAAKEAVWFRREITIPKTLNGYDISGARVWFQFQADANGPMPEIIYFNGRRVALGEDLEPIVMFEPAKPGDKILVAVKLLATVDTKRFRAVHLRIEPDADGSSKRPNPDDIRTEALAAQSILPALTPSRRDLLPKVEEAIVAIDMKALAAGDQEAFDASLRKSQAILNTLHPEMAKARVVEAGNAHIDAAWLWPKTETVDVVKRTFSSALQLMNEYPDYTFSQSAAQYSQWMADKYPEMNAQIKQRVKEGRWEIVGGMWVEPDLNIPDGESLVRQLLVGQRTFKDLYGVTARIGWNPDSFGYNWQLPQIYKRSGLDYFVTQKMHWNDTNQLPFRLFWWESPDGSKVLTYFPTDYVHTNVSPSRISADFAESAERNPGTSEVLDLYGVGDHGGGPTRVMLDEADHWIAMGKQGDAAVPTLRYGTAQSYFDDVQKKLNADSPSWNYDSLAKGWTAPAAGKPGMMGIPTWKDDLYFEYHRGIYTTQAKHKWNNRHSEIATLDAEKLASFAWLDGAAYPGDELTESWKKITFNQFHDLAAGSGIGVIYRDAQQEYTEVFHSDKLISEASTQALALHADTRVNSGVPVMLVNPQAWPSSGTVEVAVATPDAAKVVHFVDAAGKPMLAQPVTGAKNDGLVHMLVAAHDVPALGYAVVRAESGAGEATSSLKAAQTAGSITLQNAKLSAIIDKKTGCITSLRAGGTEFFAANSCGNQLQTWADTPKNYDAWNVDPGTLDKPMTPISAVDSVSLVTDGPLRKTVRITRHWQKSSFVEELSLDADAPYVRVDGNVDWHETHVLLKASLPLAATGPKATFEIPYGSIERPTARSNSFEKAQFEVPAMRWGDLGDGKHGVSLINDAKYGYDAVGNQLRITLLRSPTWPDPDADRGAQHFAYAIYPHEGTWKEAHTVQLGYEFDDPMAGTQVLQHAGSMPASASLVSVDNPNVVLTAVKKAEDSDALIFRMYEYAGKASEVKLHVPAGALHATETNLMEKPEGGRLKLSDDVVSTEIKPYEILTIEVAYPKK</sequence>
<keyword evidence="4" id="KW-0326">Glycosidase</keyword>
<evidence type="ECO:0000256" key="4">
    <source>
        <dbReference type="ARBA" id="ARBA00023295"/>
    </source>
</evidence>
<dbReference type="Pfam" id="PF17677">
    <property type="entry name" value="Glyco_hydro38C2"/>
    <property type="match status" value="1"/>
</dbReference>
<dbReference type="Pfam" id="PF01074">
    <property type="entry name" value="Glyco_hydro_38N"/>
    <property type="match status" value="1"/>
</dbReference>
<keyword evidence="3" id="KW-0378">Hydrolase</keyword>
<dbReference type="InterPro" id="IPR011330">
    <property type="entry name" value="Glyco_hydro/deAcase_b/a-brl"/>
</dbReference>
<dbReference type="EMBL" id="FNVA01000004">
    <property type="protein sequence ID" value="SEG33306.1"/>
    <property type="molecule type" value="Genomic_DNA"/>
</dbReference>
<dbReference type="InterPro" id="IPR011682">
    <property type="entry name" value="Glyco_hydro_38_C"/>
</dbReference>
<dbReference type="Gene3D" id="3.20.110.10">
    <property type="entry name" value="Glycoside hydrolase 38, N terminal domain"/>
    <property type="match status" value="1"/>
</dbReference>
<gene>
    <name evidence="6" type="ORF">SAMN05421819_2549</name>
</gene>
<protein>
    <submittedName>
        <fullName evidence="6">Alpha-mannosidase</fullName>
    </submittedName>
</protein>
<dbReference type="Gene3D" id="2.60.120.260">
    <property type="entry name" value="Galactose-binding domain-like"/>
    <property type="match status" value="1"/>
</dbReference>
<dbReference type="SUPFAM" id="SSF88713">
    <property type="entry name" value="Glycoside hydrolase/deacetylase"/>
    <property type="match status" value="1"/>
</dbReference>
<dbReference type="InterPro" id="IPR008979">
    <property type="entry name" value="Galactose-bd-like_sf"/>
</dbReference>
<evidence type="ECO:0000313" key="7">
    <source>
        <dbReference type="Proteomes" id="UP000236728"/>
    </source>
</evidence>
<dbReference type="PANTHER" id="PTHR46017:SF1">
    <property type="entry name" value="ALPHA-MANNOSIDASE 2C1"/>
    <property type="match status" value="1"/>
</dbReference>
<evidence type="ECO:0000256" key="3">
    <source>
        <dbReference type="ARBA" id="ARBA00022801"/>
    </source>
</evidence>
<dbReference type="SUPFAM" id="SSF74650">
    <property type="entry name" value="Galactose mutarotase-like"/>
    <property type="match status" value="1"/>
</dbReference>
<dbReference type="AlphaFoldDB" id="A0A1H5ZD69"/>
<dbReference type="SUPFAM" id="SSF88688">
    <property type="entry name" value="Families 57/38 glycoside transferase middle domain"/>
    <property type="match status" value="1"/>
</dbReference>
<dbReference type="GO" id="GO:0046872">
    <property type="term" value="F:metal ion binding"/>
    <property type="evidence" value="ECO:0007669"/>
    <property type="project" value="UniProtKB-KW"/>
</dbReference>
<dbReference type="FunFam" id="1.20.1270.50:FF:000004">
    <property type="entry name" value="alpha-mannosidase 2C1 isoform X1"/>
    <property type="match status" value="1"/>
</dbReference>
<dbReference type="Pfam" id="PF07748">
    <property type="entry name" value="Glyco_hydro_38C"/>
    <property type="match status" value="1"/>
</dbReference>
<dbReference type="GO" id="GO:0006013">
    <property type="term" value="P:mannose metabolic process"/>
    <property type="evidence" value="ECO:0007669"/>
    <property type="project" value="InterPro"/>
</dbReference>
<dbReference type="Proteomes" id="UP000236728">
    <property type="component" value="Unassembled WGS sequence"/>
</dbReference>
<dbReference type="Gene3D" id="1.20.1270.50">
    <property type="entry name" value="Glycoside hydrolase family 38, central domain"/>
    <property type="match status" value="1"/>
</dbReference>
<dbReference type="PANTHER" id="PTHR46017">
    <property type="entry name" value="ALPHA-MANNOSIDASE 2C1"/>
    <property type="match status" value="1"/>
</dbReference>
<dbReference type="InterPro" id="IPR028995">
    <property type="entry name" value="Glyco_hydro_57/38_cen_sf"/>
</dbReference>
<proteinExistence type="inferred from homology"/>
<keyword evidence="7" id="KW-1185">Reference proteome</keyword>
<name>A0A1H5ZD69_9BACT</name>
<evidence type="ECO:0000313" key="6">
    <source>
        <dbReference type="EMBL" id="SEG33306.1"/>
    </source>
</evidence>
<reference evidence="6 7" key="1">
    <citation type="submission" date="2016-10" db="EMBL/GenBank/DDBJ databases">
        <authorList>
            <person name="de Groot N.N."/>
        </authorList>
    </citation>
    <scope>NUCLEOTIDE SEQUENCE [LARGE SCALE GENOMIC DNA]</scope>
    <source>
        <strain evidence="6 7">DSM 22489</strain>
    </source>
</reference>
<evidence type="ECO:0000259" key="5">
    <source>
        <dbReference type="SMART" id="SM00872"/>
    </source>
</evidence>
<dbReference type="SMART" id="SM00872">
    <property type="entry name" value="Alpha-mann_mid"/>
    <property type="match status" value="1"/>
</dbReference>
<dbReference type="GO" id="GO:0004559">
    <property type="term" value="F:alpha-mannosidase activity"/>
    <property type="evidence" value="ECO:0007669"/>
    <property type="project" value="InterPro"/>
</dbReference>
<evidence type="ECO:0000256" key="1">
    <source>
        <dbReference type="ARBA" id="ARBA00009792"/>
    </source>
</evidence>
<dbReference type="InterPro" id="IPR041147">
    <property type="entry name" value="GH38_C"/>
</dbReference>
<dbReference type="InterPro" id="IPR027291">
    <property type="entry name" value="Glyco_hydro_38_N_sf"/>
</dbReference>
<dbReference type="InterPro" id="IPR000602">
    <property type="entry name" value="Glyco_hydro_38_N"/>
</dbReference>
<organism evidence="6 7">
    <name type="scientific">Bryocella elongata</name>
    <dbReference type="NCBI Taxonomy" id="863522"/>
    <lineage>
        <taxon>Bacteria</taxon>
        <taxon>Pseudomonadati</taxon>
        <taxon>Acidobacteriota</taxon>
        <taxon>Terriglobia</taxon>
        <taxon>Terriglobales</taxon>
        <taxon>Acidobacteriaceae</taxon>
        <taxon>Bryocella</taxon>
    </lineage>
</organism>
<dbReference type="Gene3D" id="2.60.40.2220">
    <property type="match status" value="1"/>
</dbReference>